<dbReference type="InterPro" id="IPR019734">
    <property type="entry name" value="TPR_rpt"/>
</dbReference>
<reference evidence="4" key="1">
    <citation type="submission" date="2019-02" db="EMBL/GenBank/DDBJ databases">
        <authorList>
            <person name="Li S.-H."/>
        </authorList>
    </citation>
    <scope>NUCLEOTIDE SEQUENCE</scope>
    <source>
        <strain evidence="4">IMCC14734</strain>
    </source>
</reference>
<dbReference type="PANTHER" id="PTHR12558:SF33">
    <property type="entry name" value="BLL7664 PROTEIN"/>
    <property type="match status" value="1"/>
</dbReference>
<name>A0ABT3THA8_9GAMM</name>
<dbReference type="SUPFAM" id="SSF48452">
    <property type="entry name" value="TPR-like"/>
    <property type="match status" value="1"/>
</dbReference>
<gene>
    <name evidence="4" type="ORF">EYC98_07925</name>
</gene>
<sequence length="479" mass="52790">MEWLSQIGSWISDNEALLSGLAAMIVVTSVVFSPVGLGLRRVLGKTQKDKSDTPPPANTTPDAKEIASTAETPGTDSSEQNRASIAVLPFTNMSDDSEQAFLADGMTEDIITGLAATPHLHVVARNSSFAYKGQSPDIRQVGRDLGVRYVLEGSVRRVAEKMRTTVQLIEAATGNHLWAEKYDRLYAEIFDVQDEVVSDIASALSLRINEAEVQRTDRAPPTELGAWELVQRAMHATFHSTPGLANSREVVGMLERAVEMDSSYAYARAAYAWMLISSAINGWSEDHMGTLQEGASQLRAALDLDTSDSLTQYYIGATYGYMAQWEKSVRFLQKSLSNNPHQPDAMLHLGLSWGYLGKFEQAHLCFDNAERMAADDGDRGPYTWYRGIVLGLEDRYEEAIPIIEHVLENMARYATARITLAIALEMTGQSDKAKRAVELACELDPGLNMEGIALNVGAHQDQEKGRQRVAVLRKYWPGA</sequence>
<keyword evidence="1" id="KW-0802">TPR repeat</keyword>
<dbReference type="Gene3D" id="3.40.50.10070">
    <property type="entry name" value="TolB, N-terminal domain"/>
    <property type="match status" value="1"/>
</dbReference>
<evidence type="ECO:0000313" key="5">
    <source>
        <dbReference type="Proteomes" id="UP001143362"/>
    </source>
</evidence>
<dbReference type="RefSeq" id="WP_279244779.1">
    <property type="nucleotide sequence ID" value="NZ_SHNN01000001.1"/>
</dbReference>
<keyword evidence="5" id="KW-1185">Reference proteome</keyword>
<dbReference type="EMBL" id="SHNN01000001">
    <property type="protein sequence ID" value="MCX2980804.1"/>
    <property type="molecule type" value="Genomic_DNA"/>
</dbReference>
<feature type="transmembrane region" description="Helical" evidence="3">
    <location>
        <begin position="20"/>
        <end position="39"/>
    </location>
</feature>
<dbReference type="PROSITE" id="PS50005">
    <property type="entry name" value="TPR"/>
    <property type="match status" value="1"/>
</dbReference>
<keyword evidence="3" id="KW-1133">Transmembrane helix</keyword>
<keyword evidence="3" id="KW-0812">Transmembrane</keyword>
<proteinExistence type="predicted"/>
<evidence type="ECO:0000256" key="3">
    <source>
        <dbReference type="SAM" id="Phobius"/>
    </source>
</evidence>
<organism evidence="4 5">
    <name type="scientific">Candidatus Litorirhabdus singularis</name>
    <dbReference type="NCBI Taxonomy" id="2518993"/>
    <lineage>
        <taxon>Bacteria</taxon>
        <taxon>Pseudomonadati</taxon>
        <taxon>Pseudomonadota</taxon>
        <taxon>Gammaproteobacteria</taxon>
        <taxon>Cellvibrionales</taxon>
        <taxon>Halieaceae</taxon>
        <taxon>Candidatus Litorirhabdus</taxon>
    </lineage>
</organism>
<protein>
    <recommendedName>
        <fullName evidence="6">Tetratricopeptide repeat protein</fullName>
    </recommendedName>
</protein>
<dbReference type="Gene3D" id="1.25.40.10">
    <property type="entry name" value="Tetratricopeptide repeat domain"/>
    <property type="match status" value="1"/>
</dbReference>
<feature type="region of interest" description="Disordered" evidence="2">
    <location>
        <begin position="45"/>
        <end position="81"/>
    </location>
</feature>
<feature type="repeat" description="TPR" evidence="1">
    <location>
        <begin position="309"/>
        <end position="342"/>
    </location>
</feature>
<dbReference type="SMART" id="SM00028">
    <property type="entry name" value="TPR"/>
    <property type="match status" value="3"/>
</dbReference>
<comment type="caution">
    <text evidence="4">The sequence shown here is derived from an EMBL/GenBank/DDBJ whole genome shotgun (WGS) entry which is preliminary data.</text>
</comment>
<accession>A0ABT3THA8</accession>
<dbReference type="PANTHER" id="PTHR12558">
    <property type="entry name" value="CELL DIVISION CYCLE 16,23,27"/>
    <property type="match status" value="1"/>
</dbReference>
<evidence type="ECO:0000256" key="1">
    <source>
        <dbReference type="PROSITE-ProRule" id="PRU00339"/>
    </source>
</evidence>
<keyword evidence="3" id="KW-0472">Membrane</keyword>
<evidence type="ECO:0000256" key="2">
    <source>
        <dbReference type="SAM" id="MobiDB-lite"/>
    </source>
</evidence>
<dbReference type="InterPro" id="IPR011990">
    <property type="entry name" value="TPR-like_helical_dom_sf"/>
</dbReference>
<evidence type="ECO:0000313" key="4">
    <source>
        <dbReference type="EMBL" id="MCX2980804.1"/>
    </source>
</evidence>
<dbReference type="Proteomes" id="UP001143362">
    <property type="component" value="Unassembled WGS sequence"/>
</dbReference>
<evidence type="ECO:0008006" key="6">
    <source>
        <dbReference type="Google" id="ProtNLM"/>
    </source>
</evidence>
<feature type="compositionally biased region" description="Polar residues" evidence="2">
    <location>
        <begin position="69"/>
        <end position="81"/>
    </location>
</feature>